<dbReference type="PANTHER" id="PTHR15863:SF2">
    <property type="entry name" value="MRN COMPLEX-INTERACTING PROTEIN"/>
    <property type="match status" value="1"/>
</dbReference>
<feature type="compositionally biased region" description="Polar residues" evidence="1">
    <location>
        <begin position="107"/>
        <end position="116"/>
    </location>
</feature>
<organism evidence="2 3">
    <name type="scientific">Coptis chinensis</name>
    <dbReference type="NCBI Taxonomy" id="261450"/>
    <lineage>
        <taxon>Eukaryota</taxon>
        <taxon>Viridiplantae</taxon>
        <taxon>Streptophyta</taxon>
        <taxon>Embryophyta</taxon>
        <taxon>Tracheophyta</taxon>
        <taxon>Spermatophyta</taxon>
        <taxon>Magnoliopsida</taxon>
        <taxon>Ranunculales</taxon>
        <taxon>Ranunculaceae</taxon>
        <taxon>Coptidoideae</taxon>
        <taxon>Coptis</taxon>
    </lineage>
</organism>
<evidence type="ECO:0000256" key="1">
    <source>
        <dbReference type="SAM" id="MobiDB-lite"/>
    </source>
</evidence>
<dbReference type="PANTHER" id="PTHR15863">
    <property type="entry name" value="MRN COMPLEX-INTERACTING PROTEIN"/>
    <property type="match status" value="1"/>
</dbReference>
<dbReference type="GO" id="GO:0007095">
    <property type="term" value="P:mitotic G2 DNA damage checkpoint signaling"/>
    <property type="evidence" value="ECO:0007669"/>
    <property type="project" value="TreeGrafter"/>
</dbReference>
<name>A0A835HDX5_9MAGN</name>
<proteinExistence type="predicted"/>
<feature type="region of interest" description="Disordered" evidence="1">
    <location>
        <begin position="85"/>
        <end position="166"/>
    </location>
</feature>
<dbReference type="OrthoDB" id="5960226at2759"/>
<evidence type="ECO:0000313" key="2">
    <source>
        <dbReference type="EMBL" id="KAF9597539.1"/>
    </source>
</evidence>
<protein>
    <submittedName>
        <fullName evidence="2">Uncharacterized protein</fullName>
    </submittedName>
</protein>
<gene>
    <name evidence="2" type="ORF">IFM89_019499</name>
</gene>
<accession>A0A835HDX5</accession>
<dbReference type="InterPro" id="IPR032739">
    <property type="entry name" value="MRNIP"/>
</dbReference>
<dbReference type="GO" id="GO:0005634">
    <property type="term" value="C:nucleus"/>
    <property type="evidence" value="ECO:0007669"/>
    <property type="project" value="TreeGrafter"/>
</dbReference>
<dbReference type="Proteomes" id="UP000631114">
    <property type="component" value="Unassembled WGS sequence"/>
</dbReference>
<dbReference type="EMBL" id="JADFTS010000007">
    <property type="protein sequence ID" value="KAF9597539.1"/>
    <property type="molecule type" value="Genomic_DNA"/>
</dbReference>
<comment type="caution">
    <text evidence="2">The sequence shown here is derived from an EMBL/GenBank/DDBJ whole genome shotgun (WGS) entry which is preliminary data.</text>
</comment>
<sequence length="215" mass="24874">MHEDSVASETWAYWGYVEGHISLNVTLVTEIFMVSHRRVEVRKTYGNMKHMDIYCYYTGGGYEPEIATELPKEMFKKPRLKNYSTGMNESGEKKLYSPTFAKRKTNNKPSNSQVKSYSAELNKPKETKLYSPTFPKRKSFNSPTITQEQKGTRESQPTMAQGPSKWSDYLAEDEDDLLFGTTGSLDDVQAPFNHNMFETHFNDQRIEDEVHPDFH</sequence>
<evidence type="ECO:0000313" key="3">
    <source>
        <dbReference type="Proteomes" id="UP000631114"/>
    </source>
</evidence>
<keyword evidence="3" id="KW-1185">Reference proteome</keyword>
<reference evidence="2 3" key="1">
    <citation type="submission" date="2020-10" db="EMBL/GenBank/DDBJ databases">
        <title>The Coptis chinensis genome and diversification of protoberbering-type alkaloids.</title>
        <authorList>
            <person name="Wang B."/>
            <person name="Shu S."/>
            <person name="Song C."/>
            <person name="Liu Y."/>
        </authorList>
    </citation>
    <scope>NUCLEOTIDE SEQUENCE [LARGE SCALE GENOMIC DNA]</scope>
    <source>
        <strain evidence="2">HL-2020</strain>
        <tissue evidence="2">Leaf</tissue>
    </source>
</reference>
<dbReference type="AlphaFoldDB" id="A0A835HDX5"/>
<dbReference type="GO" id="GO:0003682">
    <property type="term" value="F:chromatin binding"/>
    <property type="evidence" value="ECO:0007669"/>
    <property type="project" value="TreeGrafter"/>
</dbReference>
<feature type="compositionally biased region" description="Polar residues" evidence="1">
    <location>
        <begin position="140"/>
        <end position="161"/>
    </location>
</feature>